<dbReference type="EMBL" id="JAAATW010000006">
    <property type="protein sequence ID" value="NBE09527.1"/>
    <property type="molecule type" value="Genomic_DNA"/>
</dbReference>
<dbReference type="PANTHER" id="PTHR44591">
    <property type="entry name" value="STRESS RESPONSE REGULATOR PROTEIN 1"/>
    <property type="match status" value="1"/>
</dbReference>
<dbReference type="PANTHER" id="PTHR44591:SF25">
    <property type="entry name" value="CHEMOTAXIS TWO-COMPONENT RESPONSE REGULATOR"/>
    <property type="match status" value="1"/>
</dbReference>
<dbReference type="PROSITE" id="PS50110">
    <property type="entry name" value="RESPONSE_REGULATORY"/>
    <property type="match status" value="1"/>
</dbReference>
<gene>
    <name evidence="4" type="ORF">GU920_18445</name>
</gene>
<protein>
    <submittedName>
        <fullName evidence="4">Response regulator</fullName>
    </submittedName>
</protein>
<evidence type="ECO:0000313" key="4">
    <source>
        <dbReference type="EMBL" id="NBE09527.1"/>
    </source>
</evidence>
<dbReference type="RefSeq" id="WP_161768577.1">
    <property type="nucleotide sequence ID" value="NZ_JAAATW010000006.1"/>
</dbReference>
<dbReference type="Gene3D" id="3.40.50.2300">
    <property type="match status" value="1"/>
</dbReference>
<accession>A0ABW9YA87</accession>
<evidence type="ECO:0000256" key="1">
    <source>
        <dbReference type="ARBA" id="ARBA00022553"/>
    </source>
</evidence>
<reference evidence="5" key="1">
    <citation type="submission" date="2020-01" db="EMBL/GenBank/DDBJ databases">
        <title>Sphingomonas sp. strain CSW-10.</title>
        <authorList>
            <person name="Chen W.-M."/>
        </authorList>
    </citation>
    <scope>NUCLEOTIDE SEQUENCE [LARGE SCALE GENOMIC DNA]</scope>
    <source>
        <strain evidence="5">CCP-1</strain>
    </source>
</reference>
<evidence type="ECO:0000259" key="3">
    <source>
        <dbReference type="PROSITE" id="PS50110"/>
    </source>
</evidence>
<organism evidence="4 5">
    <name type="scientific">Paragemmobacter ruber</name>
    <dbReference type="NCBI Taxonomy" id="1985673"/>
    <lineage>
        <taxon>Bacteria</taxon>
        <taxon>Pseudomonadati</taxon>
        <taxon>Pseudomonadota</taxon>
        <taxon>Alphaproteobacteria</taxon>
        <taxon>Rhodobacterales</taxon>
        <taxon>Paracoccaceae</taxon>
        <taxon>Paragemmobacter</taxon>
    </lineage>
</organism>
<keyword evidence="1 2" id="KW-0597">Phosphoprotein</keyword>
<dbReference type="InterPro" id="IPR050595">
    <property type="entry name" value="Bact_response_regulator"/>
</dbReference>
<feature type="modified residue" description="4-aspartylphosphate" evidence="2">
    <location>
        <position position="53"/>
    </location>
</feature>
<feature type="domain" description="Response regulatory" evidence="3">
    <location>
        <begin position="4"/>
        <end position="120"/>
    </location>
</feature>
<dbReference type="Proteomes" id="UP001517376">
    <property type="component" value="Unassembled WGS sequence"/>
</dbReference>
<name>A0ABW9YA87_9RHOB</name>
<dbReference type="InterPro" id="IPR001789">
    <property type="entry name" value="Sig_transdc_resp-reg_receiver"/>
</dbReference>
<evidence type="ECO:0000313" key="5">
    <source>
        <dbReference type="Proteomes" id="UP001517376"/>
    </source>
</evidence>
<dbReference type="SMART" id="SM00448">
    <property type="entry name" value="REC"/>
    <property type="match status" value="1"/>
</dbReference>
<dbReference type="Pfam" id="PF00072">
    <property type="entry name" value="Response_reg"/>
    <property type="match status" value="1"/>
</dbReference>
<evidence type="ECO:0000256" key="2">
    <source>
        <dbReference type="PROSITE-ProRule" id="PRU00169"/>
    </source>
</evidence>
<sequence length="122" mass="12890">MTIRILAIDDSPTMRGLVASALAGEGFQIHLAADGLEGLARLADADPHLVITDINMPRLDGFGVIEGVRASATHPHVPILVLTTESGSDLKERARSAGATGWIVKPFEDARLVSTINRVLGL</sequence>
<comment type="caution">
    <text evidence="4">The sequence shown here is derived from an EMBL/GenBank/DDBJ whole genome shotgun (WGS) entry which is preliminary data.</text>
</comment>
<proteinExistence type="predicted"/>
<dbReference type="SUPFAM" id="SSF52172">
    <property type="entry name" value="CheY-like"/>
    <property type="match status" value="1"/>
</dbReference>
<dbReference type="InterPro" id="IPR011006">
    <property type="entry name" value="CheY-like_superfamily"/>
</dbReference>
<keyword evidence="5" id="KW-1185">Reference proteome</keyword>